<reference evidence="2 3" key="1">
    <citation type="submission" date="2019-02" db="EMBL/GenBank/DDBJ databases">
        <title>Deep-cultivation of Planctomycetes and their phenomic and genomic characterization uncovers novel biology.</title>
        <authorList>
            <person name="Wiegand S."/>
            <person name="Jogler M."/>
            <person name="Boedeker C."/>
            <person name="Pinto D."/>
            <person name="Vollmers J."/>
            <person name="Rivas-Marin E."/>
            <person name="Kohn T."/>
            <person name="Peeters S.H."/>
            <person name="Heuer A."/>
            <person name="Rast P."/>
            <person name="Oberbeckmann S."/>
            <person name="Bunk B."/>
            <person name="Jeske O."/>
            <person name="Meyerdierks A."/>
            <person name="Storesund J.E."/>
            <person name="Kallscheuer N."/>
            <person name="Luecker S."/>
            <person name="Lage O.M."/>
            <person name="Pohl T."/>
            <person name="Merkel B.J."/>
            <person name="Hornburger P."/>
            <person name="Mueller R.-W."/>
            <person name="Bruemmer F."/>
            <person name="Labrenz M."/>
            <person name="Spormann A.M."/>
            <person name="Op Den Camp H."/>
            <person name="Overmann J."/>
            <person name="Amann R."/>
            <person name="Jetten M.S.M."/>
            <person name="Mascher T."/>
            <person name="Medema M.H."/>
            <person name="Devos D.P."/>
            <person name="Kaster A.-K."/>
            <person name="Ovreas L."/>
            <person name="Rohde M."/>
            <person name="Galperin M.Y."/>
            <person name="Jogler C."/>
        </authorList>
    </citation>
    <scope>NUCLEOTIDE SEQUENCE [LARGE SCALE GENOMIC DNA]</scope>
    <source>
        <strain evidence="2 3">CA13</strain>
    </source>
</reference>
<name>A0A5C5ZCK5_9BACT</name>
<proteinExistence type="predicted"/>
<dbReference type="AlphaFoldDB" id="A0A5C5ZCK5"/>
<accession>A0A5C5ZCK5</accession>
<feature type="region of interest" description="Disordered" evidence="1">
    <location>
        <begin position="1"/>
        <end position="40"/>
    </location>
</feature>
<evidence type="ECO:0000313" key="3">
    <source>
        <dbReference type="Proteomes" id="UP000315010"/>
    </source>
</evidence>
<organism evidence="2 3">
    <name type="scientific">Novipirellula herctigrandis</name>
    <dbReference type="NCBI Taxonomy" id="2527986"/>
    <lineage>
        <taxon>Bacteria</taxon>
        <taxon>Pseudomonadati</taxon>
        <taxon>Planctomycetota</taxon>
        <taxon>Planctomycetia</taxon>
        <taxon>Pirellulales</taxon>
        <taxon>Pirellulaceae</taxon>
        <taxon>Novipirellula</taxon>
    </lineage>
</organism>
<feature type="compositionally biased region" description="Polar residues" evidence="1">
    <location>
        <begin position="14"/>
        <end position="25"/>
    </location>
</feature>
<evidence type="ECO:0000313" key="2">
    <source>
        <dbReference type="EMBL" id="TWT85139.1"/>
    </source>
</evidence>
<dbReference type="EMBL" id="SJPJ01000001">
    <property type="protein sequence ID" value="TWT85139.1"/>
    <property type="molecule type" value="Genomic_DNA"/>
</dbReference>
<comment type="caution">
    <text evidence="2">The sequence shown here is derived from an EMBL/GenBank/DDBJ whole genome shotgun (WGS) entry which is preliminary data.</text>
</comment>
<dbReference type="Proteomes" id="UP000315010">
    <property type="component" value="Unassembled WGS sequence"/>
</dbReference>
<gene>
    <name evidence="2" type="ORF">CA13_66210</name>
</gene>
<protein>
    <submittedName>
        <fullName evidence="2">Uncharacterized protein</fullName>
    </submittedName>
</protein>
<evidence type="ECO:0000256" key="1">
    <source>
        <dbReference type="SAM" id="MobiDB-lite"/>
    </source>
</evidence>
<keyword evidence="3" id="KW-1185">Reference proteome</keyword>
<sequence>MSCLNEGNSDEFNGDSFANSGNIANSGKIACQKPTLNGTE</sequence>